<keyword evidence="8 13" id="KW-0472">Membrane</keyword>
<keyword evidence="5 13" id="KW-1133">Transmembrane helix</keyword>
<name>A0A813XWY1_9BILA</name>
<evidence type="ECO:0000256" key="7">
    <source>
        <dbReference type="ARBA" id="ARBA00023065"/>
    </source>
</evidence>
<dbReference type="InterPro" id="IPR036770">
    <property type="entry name" value="Ankyrin_rpt-contain_sf"/>
</dbReference>
<feature type="transmembrane region" description="Helical" evidence="13">
    <location>
        <begin position="784"/>
        <end position="806"/>
    </location>
</feature>
<evidence type="ECO:0000256" key="11">
    <source>
        <dbReference type="SAM" id="Coils"/>
    </source>
</evidence>
<evidence type="ECO:0000256" key="13">
    <source>
        <dbReference type="SAM" id="Phobius"/>
    </source>
</evidence>
<dbReference type="PRINTS" id="PR01097">
    <property type="entry name" value="TRNSRECEPTRP"/>
</dbReference>
<feature type="transmembrane region" description="Helical" evidence="13">
    <location>
        <begin position="498"/>
        <end position="517"/>
    </location>
</feature>
<reference evidence="16" key="1">
    <citation type="submission" date="2021-02" db="EMBL/GenBank/DDBJ databases">
        <authorList>
            <person name="Nowell W R."/>
        </authorList>
    </citation>
    <scope>NUCLEOTIDE SEQUENCE</scope>
</reference>
<dbReference type="SMART" id="SM00248">
    <property type="entry name" value="ANK"/>
    <property type="match status" value="2"/>
</dbReference>
<comment type="subcellular location">
    <subcellularLocation>
        <location evidence="1">Membrane</location>
        <topology evidence="1">Multi-pass membrane protein</topology>
    </subcellularLocation>
</comment>
<evidence type="ECO:0000256" key="5">
    <source>
        <dbReference type="ARBA" id="ARBA00022989"/>
    </source>
</evidence>
<protein>
    <recommendedName>
        <fullName evidence="14">Transient receptor ion channel domain-containing protein</fullName>
    </recommendedName>
</protein>
<feature type="repeat" description="ANK" evidence="10">
    <location>
        <begin position="267"/>
        <end position="299"/>
    </location>
</feature>
<dbReference type="Gene3D" id="1.25.40.20">
    <property type="entry name" value="Ankyrin repeat-containing domain"/>
    <property type="match status" value="1"/>
</dbReference>
<keyword evidence="11" id="KW-0175">Coiled coil</keyword>
<dbReference type="NCBIfam" id="TIGR00870">
    <property type="entry name" value="trp"/>
    <property type="match status" value="1"/>
</dbReference>
<feature type="transmembrane region" description="Helical" evidence="13">
    <location>
        <begin position="695"/>
        <end position="717"/>
    </location>
</feature>
<dbReference type="EMBL" id="CAJNOM010000035">
    <property type="protein sequence ID" value="CAF0874301.1"/>
    <property type="molecule type" value="Genomic_DNA"/>
</dbReference>
<evidence type="ECO:0000256" key="9">
    <source>
        <dbReference type="ARBA" id="ARBA00023303"/>
    </source>
</evidence>
<keyword evidence="18" id="KW-1185">Reference proteome</keyword>
<comment type="caution">
    <text evidence="16">The sequence shown here is derived from an EMBL/GenBank/DDBJ whole genome shotgun (WGS) entry which is preliminary data.</text>
</comment>
<feature type="compositionally biased region" description="Polar residues" evidence="12">
    <location>
        <begin position="1121"/>
        <end position="1134"/>
    </location>
</feature>
<dbReference type="Gene3D" id="1.10.287.70">
    <property type="match status" value="1"/>
</dbReference>
<dbReference type="GO" id="GO:0005886">
    <property type="term" value="C:plasma membrane"/>
    <property type="evidence" value="ECO:0007669"/>
    <property type="project" value="TreeGrafter"/>
</dbReference>
<dbReference type="PANTHER" id="PTHR10117:SF54">
    <property type="entry name" value="TRANSIENT RECEPTOR POTENTIAL-GAMMA PROTEIN"/>
    <property type="match status" value="1"/>
</dbReference>
<accession>A0A813XWY1</accession>
<dbReference type="GO" id="GO:0070679">
    <property type="term" value="F:inositol 1,4,5 trisphosphate binding"/>
    <property type="evidence" value="ECO:0007669"/>
    <property type="project" value="TreeGrafter"/>
</dbReference>
<gene>
    <name evidence="15" type="ORF">BJG266_LOCUS5661</name>
    <name evidence="17" type="ORF">QVE165_LOCUS11008</name>
    <name evidence="16" type="ORF">QVE165_LOCUS8066</name>
</gene>
<dbReference type="GO" id="GO:0051480">
    <property type="term" value="P:regulation of cytosolic calcium ion concentration"/>
    <property type="evidence" value="ECO:0007669"/>
    <property type="project" value="TreeGrafter"/>
</dbReference>
<keyword evidence="6 10" id="KW-0040">ANK repeat</keyword>
<dbReference type="GO" id="GO:0034703">
    <property type="term" value="C:cation channel complex"/>
    <property type="evidence" value="ECO:0007669"/>
    <property type="project" value="TreeGrafter"/>
</dbReference>
<dbReference type="InterPro" id="IPR013555">
    <property type="entry name" value="TRP_dom"/>
</dbReference>
<organism evidence="16 18">
    <name type="scientific">Adineta steineri</name>
    <dbReference type="NCBI Taxonomy" id="433720"/>
    <lineage>
        <taxon>Eukaryota</taxon>
        <taxon>Metazoa</taxon>
        <taxon>Spiralia</taxon>
        <taxon>Gnathifera</taxon>
        <taxon>Rotifera</taxon>
        <taxon>Eurotatoria</taxon>
        <taxon>Bdelloidea</taxon>
        <taxon>Adinetida</taxon>
        <taxon>Adinetidae</taxon>
        <taxon>Adineta</taxon>
    </lineage>
</organism>
<evidence type="ECO:0000313" key="15">
    <source>
        <dbReference type="EMBL" id="CAF0809634.1"/>
    </source>
</evidence>
<keyword evidence="4" id="KW-0677">Repeat</keyword>
<keyword evidence="7" id="KW-0406">Ion transport</keyword>
<feature type="region of interest" description="Disordered" evidence="12">
    <location>
        <begin position="1181"/>
        <end position="1253"/>
    </location>
</feature>
<feature type="compositionally biased region" description="Low complexity" evidence="12">
    <location>
        <begin position="1181"/>
        <end position="1217"/>
    </location>
</feature>
<dbReference type="SUPFAM" id="SSF48403">
    <property type="entry name" value="Ankyrin repeat"/>
    <property type="match status" value="1"/>
</dbReference>
<dbReference type="EMBL" id="CAJNOM010000052">
    <property type="protein sequence ID" value="CAF0929331.1"/>
    <property type="molecule type" value="Genomic_DNA"/>
</dbReference>
<dbReference type="Proteomes" id="UP000663877">
    <property type="component" value="Unassembled WGS sequence"/>
</dbReference>
<feature type="compositionally biased region" description="Polar residues" evidence="12">
    <location>
        <begin position="1238"/>
        <end position="1247"/>
    </location>
</feature>
<evidence type="ECO:0000256" key="6">
    <source>
        <dbReference type="ARBA" id="ARBA00023043"/>
    </source>
</evidence>
<dbReference type="SMART" id="SM01420">
    <property type="entry name" value="TRP_2"/>
    <property type="match status" value="1"/>
</dbReference>
<evidence type="ECO:0000256" key="2">
    <source>
        <dbReference type="ARBA" id="ARBA00022448"/>
    </source>
</evidence>
<dbReference type="InterPro" id="IPR002153">
    <property type="entry name" value="TRPC_channel"/>
</dbReference>
<evidence type="ECO:0000256" key="1">
    <source>
        <dbReference type="ARBA" id="ARBA00004141"/>
    </source>
</evidence>
<dbReference type="PROSITE" id="PS50088">
    <property type="entry name" value="ANK_REPEAT"/>
    <property type="match status" value="1"/>
</dbReference>
<evidence type="ECO:0000256" key="12">
    <source>
        <dbReference type="SAM" id="MobiDB-lite"/>
    </source>
</evidence>
<proteinExistence type="predicted"/>
<dbReference type="EMBL" id="CAJNOI010000015">
    <property type="protein sequence ID" value="CAF0809634.1"/>
    <property type="molecule type" value="Genomic_DNA"/>
</dbReference>
<evidence type="ECO:0000313" key="16">
    <source>
        <dbReference type="EMBL" id="CAF0874301.1"/>
    </source>
</evidence>
<feature type="coiled-coil region" evidence="11">
    <location>
        <begin position="349"/>
        <end position="380"/>
    </location>
</feature>
<keyword evidence="3 13" id="KW-0812">Transmembrane</keyword>
<evidence type="ECO:0000259" key="14">
    <source>
        <dbReference type="SMART" id="SM01420"/>
    </source>
</evidence>
<keyword evidence="9" id="KW-0407">Ion channel</keyword>
<evidence type="ECO:0000313" key="18">
    <source>
        <dbReference type="Proteomes" id="UP000663832"/>
    </source>
</evidence>
<feature type="transmembrane region" description="Helical" evidence="13">
    <location>
        <begin position="576"/>
        <end position="596"/>
    </location>
</feature>
<feature type="transmembrane region" description="Helical" evidence="13">
    <location>
        <begin position="654"/>
        <end position="675"/>
    </location>
</feature>
<keyword evidence="2" id="KW-0813">Transport</keyword>
<dbReference type="PANTHER" id="PTHR10117">
    <property type="entry name" value="TRANSIENT RECEPTOR POTENTIAL CHANNEL"/>
    <property type="match status" value="1"/>
</dbReference>
<dbReference type="OrthoDB" id="2373987at2759"/>
<dbReference type="InterPro" id="IPR005821">
    <property type="entry name" value="Ion_trans_dom"/>
</dbReference>
<evidence type="ECO:0000313" key="17">
    <source>
        <dbReference type="EMBL" id="CAF0929331.1"/>
    </source>
</evidence>
<evidence type="ECO:0000256" key="3">
    <source>
        <dbReference type="ARBA" id="ARBA00022692"/>
    </source>
</evidence>
<dbReference type="AlphaFoldDB" id="A0A813XWY1"/>
<dbReference type="Pfam" id="PF08344">
    <property type="entry name" value="TRP_2"/>
    <property type="match status" value="1"/>
</dbReference>
<dbReference type="Proteomes" id="UP000663832">
    <property type="component" value="Unassembled WGS sequence"/>
</dbReference>
<evidence type="ECO:0000256" key="10">
    <source>
        <dbReference type="PROSITE-ProRule" id="PRU00023"/>
    </source>
</evidence>
<feature type="transmembrane region" description="Helical" evidence="13">
    <location>
        <begin position="458"/>
        <end position="478"/>
    </location>
</feature>
<sequence>MSRAIQRLMKDYRKAEKLVGRSSNEPFTDFANAASLSTQTYAQQMAQLRRDPELSQDEKKYLVAVERGDMATTRRYLDVSSTTPSTLTNNDTSIAPININCLDPLGRSSLLIAIEYENIEMIELLLNYNIDTGEALLHAIDEEFVEAVELLLHHEDLRQQQQKQAKSNNVEEDKSKCQKNTTINDKSNQLFTLAQVALGKEKKDDVQQSSQDVSNKLKTAWSYFHTSKTNLPSKQADGGVENIITTTTDDNEVSEQLNLSTSRSYTPDITPVVLAAHRDNYEIVKILLERGEKVTEPHDVRCDCEKCLVYNKEDSLRHSRSRINAYKALSSPCYISLSSRDPIMTAFDLNRELKRLSRIENEFKQEYEQLAQQCQDYSAALLAETRSSKELEIILNYDTENPPVLSDTTEKMTLARLKLAIRYKQKKFVSHSHCQQLLASLWYEGLPGFRRRHSVIKIFITTFVGLLFPVLSIAYLLMPRSSIGRIMRQPFIKFICHSVSYIFFLILLFVVSLRIDFGKILSGIEEETNERRGPPPNPVELAIMLYVAGFIWAEIKQLYQEGLHQYMADTWNLLDWITNCLYVATIVLRVMAFVKINREENDLQRKLGGVHHGNTSSGVHPTHHHPHNITAESGTFSTGHNVRRRDWNAWDPTLISEGIFAAANIFSSLKLVYIFTINPHLGPLQISLGRMVHDILKFSVLIMLVAFAFACGLNQLFWYYARMKKRECEEDTTGTDEYCLKEIHKHFSNLFESLQTLFWGTFGLIDLQTFQIYKKHTFTMFIGLLMYGVYSSIMIIVLLNMLIAMMSNSYQYIANSTETEWKFARAKLWTSYFEDGGTLPPPFNIVPSPKSICYACRYLYRRVFGCSKTHLRNRWQSIKKILLKINEREIKYQTVIRELVKRYIMKRQQKDQTEGVTEDDLNEIKQDVSAFRFELLEILSINGFKVQSLKKNPDTGKFEPVEASTRSARVGRKRGKMNLEKTMNKNMFSISSAIADANPLVARDRIQSDQNEQQDPSSPSSPLAALLSNPKQKLTSQFKRTIALIKQKSDPSNDLTTTSSSPTHSRTIEKLIDSTILTSLIEETSQINDSSDRNRLLPSSPSTTTITPKSPSFGQIKPQAIRSSSSQITPNIDTDINTSTAATIITMDSPVVRPPLTHSTSPSARMVKQSLQQIHSSILQTMQQHQPLSSLSQPLQPPSTSSSSATLSPTSTSTAATMGYYRLSRDGRAPMASPEPISMTSDESSCTPDLEIL</sequence>
<dbReference type="InterPro" id="IPR002110">
    <property type="entry name" value="Ankyrin_rpt"/>
</dbReference>
<evidence type="ECO:0000256" key="4">
    <source>
        <dbReference type="ARBA" id="ARBA00022737"/>
    </source>
</evidence>
<feature type="compositionally biased region" description="Low complexity" evidence="12">
    <location>
        <begin position="1098"/>
        <end position="1112"/>
    </location>
</feature>
<dbReference type="GO" id="GO:0015279">
    <property type="term" value="F:store-operated calcium channel activity"/>
    <property type="evidence" value="ECO:0007669"/>
    <property type="project" value="TreeGrafter"/>
</dbReference>
<evidence type="ECO:0000256" key="8">
    <source>
        <dbReference type="ARBA" id="ARBA00023136"/>
    </source>
</evidence>
<dbReference type="Pfam" id="PF12796">
    <property type="entry name" value="Ank_2"/>
    <property type="match status" value="1"/>
</dbReference>
<feature type="region of interest" description="Disordered" evidence="12">
    <location>
        <begin position="1084"/>
        <end position="1134"/>
    </location>
</feature>
<dbReference type="Pfam" id="PF00520">
    <property type="entry name" value="Ion_trans"/>
    <property type="match status" value="1"/>
</dbReference>
<feature type="domain" description="Transient receptor ion channel" evidence="14">
    <location>
        <begin position="302"/>
        <end position="364"/>
    </location>
</feature>